<dbReference type="HOGENOM" id="CLU_1525018_0_0_1"/>
<evidence type="ECO:0000313" key="2">
    <source>
        <dbReference type="Proteomes" id="UP000020467"/>
    </source>
</evidence>
<keyword evidence="2" id="KW-1185">Reference proteome</keyword>
<dbReference type="EMBL" id="JARH01000573">
    <property type="protein sequence ID" value="EXF79130.1"/>
    <property type="molecule type" value="Genomic_DNA"/>
</dbReference>
<sequence length="176" mass="19161">MKGIYSASKLDDRRVAPKWPDLLHVCRFRRTSEQRHTIIPGSGRKKVAIPTTAVRLLLGCTQTERENLNKQEKPSAKPNGIIGRDGTVQRTKLVAPNPLWGRAGGGLETSLKTGESERDSGFQETIPHLLLPPPRLPPGPQMCRANTPALFATSYSCHTTLSSADVPTQATATAML</sequence>
<dbReference type="KEGG" id="cfj:CFIO01_09527"/>
<gene>
    <name evidence="1" type="ORF">CFIO01_09527</name>
</gene>
<proteinExistence type="predicted"/>
<dbReference type="Proteomes" id="UP000020467">
    <property type="component" value="Unassembled WGS sequence"/>
</dbReference>
<reference evidence="1 2" key="1">
    <citation type="submission" date="2014-02" db="EMBL/GenBank/DDBJ databases">
        <title>The genome sequence of Colletotrichum fioriniae PJ7.</title>
        <authorList>
            <person name="Baroncelli R."/>
            <person name="Thon M.R."/>
        </authorList>
    </citation>
    <scope>NUCLEOTIDE SEQUENCE [LARGE SCALE GENOMIC DNA]</scope>
    <source>
        <strain evidence="1 2">PJ7</strain>
    </source>
</reference>
<evidence type="ECO:0000313" key="1">
    <source>
        <dbReference type="EMBL" id="EXF79130.1"/>
    </source>
</evidence>
<name>A0A010QR28_9PEZI</name>
<accession>A0A010QR28</accession>
<dbReference type="AlphaFoldDB" id="A0A010QR28"/>
<protein>
    <submittedName>
        <fullName evidence="1">Uncharacterized protein</fullName>
    </submittedName>
</protein>
<organism evidence="1 2">
    <name type="scientific">Colletotrichum fioriniae PJ7</name>
    <dbReference type="NCBI Taxonomy" id="1445577"/>
    <lineage>
        <taxon>Eukaryota</taxon>
        <taxon>Fungi</taxon>
        <taxon>Dikarya</taxon>
        <taxon>Ascomycota</taxon>
        <taxon>Pezizomycotina</taxon>
        <taxon>Sordariomycetes</taxon>
        <taxon>Hypocreomycetidae</taxon>
        <taxon>Glomerellales</taxon>
        <taxon>Glomerellaceae</taxon>
        <taxon>Colletotrichum</taxon>
        <taxon>Colletotrichum acutatum species complex</taxon>
    </lineage>
</organism>
<comment type="caution">
    <text evidence="1">The sequence shown here is derived from an EMBL/GenBank/DDBJ whole genome shotgun (WGS) entry which is preliminary data.</text>
</comment>